<protein>
    <submittedName>
        <fullName evidence="3">Uncharacterized protein</fullName>
    </submittedName>
</protein>
<feature type="transmembrane region" description="Helical" evidence="2">
    <location>
        <begin position="64"/>
        <end position="84"/>
    </location>
</feature>
<sequence>MLNPPRDDLQRELDRSPLSAPDARASRAEMWHRIRWNVLALSLMLATMTGLGSLALLFVGKGVFVGVVGPLLMAVAAVGSVRGYRRREWPWSLGALAVEIAWFAVLSVLLN</sequence>
<dbReference type="Proteomes" id="UP001501532">
    <property type="component" value="Unassembled WGS sequence"/>
</dbReference>
<evidence type="ECO:0000313" key="4">
    <source>
        <dbReference type="Proteomes" id="UP001501532"/>
    </source>
</evidence>
<name>A0ABP6L5L6_9ACTN</name>
<evidence type="ECO:0000256" key="2">
    <source>
        <dbReference type="SAM" id="Phobius"/>
    </source>
</evidence>
<accession>A0ABP6L5L6</accession>
<proteinExistence type="predicted"/>
<reference evidence="4" key="1">
    <citation type="journal article" date="2019" name="Int. J. Syst. Evol. Microbiol.">
        <title>The Global Catalogue of Microorganisms (GCM) 10K type strain sequencing project: providing services to taxonomists for standard genome sequencing and annotation.</title>
        <authorList>
            <consortium name="The Broad Institute Genomics Platform"/>
            <consortium name="The Broad Institute Genome Sequencing Center for Infectious Disease"/>
            <person name="Wu L."/>
            <person name="Ma J."/>
        </authorList>
    </citation>
    <scope>NUCLEOTIDE SEQUENCE [LARGE SCALE GENOMIC DNA]</scope>
    <source>
        <strain evidence="4">JCM 9091</strain>
    </source>
</reference>
<keyword evidence="2" id="KW-0472">Membrane</keyword>
<feature type="region of interest" description="Disordered" evidence="1">
    <location>
        <begin position="1"/>
        <end position="23"/>
    </location>
</feature>
<evidence type="ECO:0000313" key="3">
    <source>
        <dbReference type="EMBL" id="GAA3030783.1"/>
    </source>
</evidence>
<keyword evidence="2" id="KW-0812">Transmembrane</keyword>
<evidence type="ECO:0000256" key="1">
    <source>
        <dbReference type="SAM" id="MobiDB-lite"/>
    </source>
</evidence>
<feature type="transmembrane region" description="Helical" evidence="2">
    <location>
        <begin position="36"/>
        <end position="58"/>
    </location>
</feature>
<dbReference type="EMBL" id="BAAAUF010000009">
    <property type="protein sequence ID" value="GAA3030783.1"/>
    <property type="molecule type" value="Genomic_DNA"/>
</dbReference>
<feature type="compositionally biased region" description="Basic and acidic residues" evidence="1">
    <location>
        <begin position="1"/>
        <end position="15"/>
    </location>
</feature>
<gene>
    <name evidence="3" type="ORF">GCM10010448_10970</name>
</gene>
<dbReference type="RefSeq" id="WP_234516502.1">
    <property type="nucleotide sequence ID" value="NZ_BAAAUF010000009.1"/>
</dbReference>
<comment type="caution">
    <text evidence="3">The sequence shown here is derived from an EMBL/GenBank/DDBJ whole genome shotgun (WGS) entry which is preliminary data.</text>
</comment>
<feature type="transmembrane region" description="Helical" evidence="2">
    <location>
        <begin position="91"/>
        <end position="110"/>
    </location>
</feature>
<organism evidence="3 4">
    <name type="scientific">Streptomyces glomeratus</name>
    <dbReference type="NCBI Taxonomy" id="284452"/>
    <lineage>
        <taxon>Bacteria</taxon>
        <taxon>Bacillati</taxon>
        <taxon>Actinomycetota</taxon>
        <taxon>Actinomycetes</taxon>
        <taxon>Kitasatosporales</taxon>
        <taxon>Streptomycetaceae</taxon>
        <taxon>Streptomyces</taxon>
    </lineage>
</organism>
<keyword evidence="2" id="KW-1133">Transmembrane helix</keyword>
<keyword evidence="4" id="KW-1185">Reference proteome</keyword>